<name>A0ABV6DD96_9HYPH</name>
<sequence>MSNADFRHIAFQKGPRNCERLFRAAVSAFCSLARPTRREIVQLDDLALGLFDAVSRDARRFAAATLSKCDPAPPGLVRRLAEEPVDIAAPLLVRSRALSDVDLIALIARHGLPHARAIARRDHLHPAIAALIRALVARAESAAEIAARIEEDDDPLEAIRRQLREVMREAGRSGGTPAQDPTLLYARLREAALSENAHTVVEALSAALGISAARARRLFQGTGYGDLLTGLRALELKAEEAFLLTAALFPAEVAHPAAIRLFLERYGVASPQAARERLARWREEEGQGGAAAPLHSAASTR</sequence>
<proteinExistence type="predicted"/>
<gene>
    <name evidence="2" type="ORF">ACFFJ2_19480</name>
</gene>
<evidence type="ECO:0008006" key="4">
    <source>
        <dbReference type="Google" id="ProtNLM"/>
    </source>
</evidence>
<evidence type="ECO:0000313" key="3">
    <source>
        <dbReference type="Proteomes" id="UP001589755"/>
    </source>
</evidence>
<organism evidence="2 3">
    <name type="scientific">Chelativorans intermedius</name>
    <dbReference type="NCBI Taxonomy" id="515947"/>
    <lineage>
        <taxon>Bacteria</taxon>
        <taxon>Pseudomonadati</taxon>
        <taxon>Pseudomonadota</taxon>
        <taxon>Alphaproteobacteria</taxon>
        <taxon>Hyphomicrobiales</taxon>
        <taxon>Phyllobacteriaceae</taxon>
        <taxon>Chelativorans</taxon>
    </lineage>
</organism>
<protein>
    <recommendedName>
        <fullName evidence="4">DUF2336 domain-containing protein</fullName>
    </recommendedName>
</protein>
<keyword evidence="3" id="KW-1185">Reference proteome</keyword>
<comment type="caution">
    <text evidence="2">The sequence shown here is derived from an EMBL/GenBank/DDBJ whole genome shotgun (WGS) entry which is preliminary data.</text>
</comment>
<reference evidence="2 3" key="1">
    <citation type="submission" date="2024-09" db="EMBL/GenBank/DDBJ databases">
        <authorList>
            <person name="Sun Q."/>
            <person name="Mori K."/>
        </authorList>
    </citation>
    <scope>NUCLEOTIDE SEQUENCE [LARGE SCALE GENOMIC DNA]</scope>
    <source>
        <strain evidence="2 3">CCM 8543</strain>
    </source>
</reference>
<dbReference type="EMBL" id="JBHLXD010000062">
    <property type="protein sequence ID" value="MFC0210574.1"/>
    <property type="molecule type" value="Genomic_DNA"/>
</dbReference>
<evidence type="ECO:0000256" key="1">
    <source>
        <dbReference type="SAM" id="MobiDB-lite"/>
    </source>
</evidence>
<dbReference type="RefSeq" id="WP_261521695.1">
    <property type="nucleotide sequence ID" value="NZ_JAODNW010000020.1"/>
</dbReference>
<accession>A0ABV6DD96</accession>
<dbReference type="Proteomes" id="UP001589755">
    <property type="component" value="Unassembled WGS sequence"/>
</dbReference>
<evidence type="ECO:0000313" key="2">
    <source>
        <dbReference type="EMBL" id="MFC0210574.1"/>
    </source>
</evidence>
<feature type="region of interest" description="Disordered" evidence="1">
    <location>
        <begin position="280"/>
        <end position="301"/>
    </location>
</feature>